<dbReference type="RefSeq" id="WP_190788162.1">
    <property type="nucleotide sequence ID" value="NZ_JACXLC010000001.1"/>
</dbReference>
<proteinExistence type="predicted"/>
<protein>
    <submittedName>
        <fullName evidence="1">Uncharacterized protein</fullName>
    </submittedName>
</protein>
<dbReference type="EMBL" id="JACXLC010000001">
    <property type="protein sequence ID" value="MBD2842721.1"/>
    <property type="molecule type" value="Genomic_DNA"/>
</dbReference>
<keyword evidence="2" id="KW-1185">Reference proteome</keyword>
<comment type="caution">
    <text evidence="1">The sequence shown here is derived from an EMBL/GenBank/DDBJ whole genome shotgun (WGS) entry which is preliminary data.</text>
</comment>
<name>A0ABR8KPS3_9SPHN</name>
<gene>
    <name evidence="1" type="ORF">IB285_10675</name>
</gene>
<sequence>MAKSVSNTVLDAALQHIIDNATRMVACSQEPANYTEANSTYALADVTMAPGDFAIADGDSSGRKLTVAAKAGVAVDTTGNANHVALLDVTGTELLYVTTAPSQGVSSGGTVDFGTWDIEIADPT</sequence>
<reference evidence="1 2" key="1">
    <citation type="submission" date="2020-09" db="EMBL/GenBank/DDBJ databases">
        <authorList>
            <person name="Yoon J.-W."/>
        </authorList>
    </citation>
    <scope>NUCLEOTIDE SEQUENCE [LARGE SCALE GENOMIC DNA]</scope>
    <source>
        <strain evidence="1 2">KMU-140</strain>
    </source>
</reference>
<evidence type="ECO:0000313" key="1">
    <source>
        <dbReference type="EMBL" id="MBD2842721.1"/>
    </source>
</evidence>
<organism evidence="1 2">
    <name type="scientific">Erythrobacter rubeus</name>
    <dbReference type="NCBI Taxonomy" id="2760803"/>
    <lineage>
        <taxon>Bacteria</taxon>
        <taxon>Pseudomonadati</taxon>
        <taxon>Pseudomonadota</taxon>
        <taxon>Alphaproteobacteria</taxon>
        <taxon>Sphingomonadales</taxon>
        <taxon>Erythrobacteraceae</taxon>
        <taxon>Erythrobacter/Porphyrobacter group</taxon>
        <taxon>Erythrobacter</taxon>
    </lineage>
</organism>
<evidence type="ECO:0000313" key="2">
    <source>
        <dbReference type="Proteomes" id="UP000635384"/>
    </source>
</evidence>
<accession>A0ABR8KPS3</accession>
<dbReference type="Proteomes" id="UP000635384">
    <property type="component" value="Unassembled WGS sequence"/>
</dbReference>